<protein>
    <recommendedName>
        <fullName evidence="5">GPI anchored serine-rich protein</fullName>
    </recommendedName>
</protein>
<reference evidence="3" key="1">
    <citation type="submission" date="2022-11" db="EMBL/GenBank/DDBJ databases">
        <authorList>
            <person name="Scott C."/>
            <person name="Bruce N."/>
        </authorList>
    </citation>
    <scope>NUCLEOTIDE SEQUENCE</scope>
</reference>
<proteinExistence type="predicted"/>
<dbReference type="Proteomes" id="UP000838763">
    <property type="component" value="Unassembled WGS sequence"/>
</dbReference>
<feature type="signal peptide" evidence="2">
    <location>
        <begin position="1"/>
        <end position="19"/>
    </location>
</feature>
<name>A0A9P1H0H0_9PEZI</name>
<organism evidence="3 4">
    <name type="scientific">Parascedosporium putredinis</name>
    <dbReference type="NCBI Taxonomy" id="1442378"/>
    <lineage>
        <taxon>Eukaryota</taxon>
        <taxon>Fungi</taxon>
        <taxon>Dikarya</taxon>
        <taxon>Ascomycota</taxon>
        <taxon>Pezizomycotina</taxon>
        <taxon>Sordariomycetes</taxon>
        <taxon>Hypocreomycetidae</taxon>
        <taxon>Microascales</taxon>
        <taxon>Microascaceae</taxon>
        <taxon>Parascedosporium</taxon>
    </lineage>
</organism>
<comment type="caution">
    <text evidence="3">The sequence shown here is derived from an EMBL/GenBank/DDBJ whole genome shotgun (WGS) entry which is preliminary data.</text>
</comment>
<evidence type="ECO:0000256" key="1">
    <source>
        <dbReference type="SAM" id="MobiDB-lite"/>
    </source>
</evidence>
<keyword evidence="2" id="KW-0732">Signal</keyword>
<feature type="compositionally biased region" description="Low complexity" evidence="1">
    <location>
        <begin position="54"/>
        <end position="67"/>
    </location>
</feature>
<evidence type="ECO:0008006" key="5">
    <source>
        <dbReference type="Google" id="ProtNLM"/>
    </source>
</evidence>
<evidence type="ECO:0000313" key="4">
    <source>
        <dbReference type="Proteomes" id="UP000838763"/>
    </source>
</evidence>
<accession>A0A9P1H0H0</accession>
<dbReference type="AlphaFoldDB" id="A0A9P1H0H0"/>
<gene>
    <name evidence="3" type="ORF">PPNO1_LOCUS3438</name>
</gene>
<dbReference type="EMBL" id="CALLCH030000009">
    <property type="protein sequence ID" value="CAI4213695.1"/>
    <property type="molecule type" value="Genomic_DNA"/>
</dbReference>
<keyword evidence="4" id="KW-1185">Reference proteome</keyword>
<sequence>MYKSAILSVLALCASVVVATEPDTTTTLTATTTLTQTVTLTSCGPEVPDCPIRSTETPEPSEEPSSSIVLPSNNATVVHPTGSKPPSSSVAVQGGLLFAAALLGLVTLN</sequence>
<evidence type="ECO:0000256" key="2">
    <source>
        <dbReference type="SAM" id="SignalP"/>
    </source>
</evidence>
<feature type="region of interest" description="Disordered" evidence="1">
    <location>
        <begin position="46"/>
        <end position="86"/>
    </location>
</feature>
<evidence type="ECO:0000313" key="3">
    <source>
        <dbReference type="EMBL" id="CAI4213695.1"/>
    </source>
</evidence>
<feature type="chain" id="PRO_5040165174" description="GPI anchored serine-rich protein" evidence="2">
    <location>
        <begin position="20"/>
        <end position="109"/>
    </location>
</feature>